<organism evidence="3">
    <name type="scientific">Octopus bimaculoides</name>
    <name type="common">California two-spotted octopus</name>
    <dbReference type="NCBI Taxonomy" id="37653"/>
    <lineage>
        <taxon>Eukaryota</taxon>
        <taxon>Metazoa</taxon>
        <taxon>Spiralia</taxon>
        <taxon>Lophotrochozoa</taxon>
        <taxon>Mollusca</taxon>
        <taxon>Cephalopoda</taxon>
        <taxon>Coleoidea</taxon>
        <taxon>Octopodiformes</taxon>
        <taxon>Octopoda</taxon>
        <taxon>Incirrata</taxon>
        <taxon>Octopodidae</taxon>
        <taxon>Octopus</taxon>
    </lineage>
</organism>
<feature type="chain" id="PRO_5005582873" evidence="2">
    <location>
        <begin position="21"/>
        <end position="275"/>
    </location>
</feature>
<accession>A0A0L8GCA2</accession>
<feature type="compositionally biased region" description="Polar residues" evidence="1">
    <location>
        <begin position="203"/>
        <end position="242"/>
    </location>
</feature>
<dbReference type="EMBL" id="KQ422556">
    <property type="protein sequence ID" value="KOF74657.1"/>
    <property type="molecule type" value="Genomic_DNA"/>
</dbReference>
<evidence type="ECO:0000256" key="2">
    <source>
        <dbReference type="SAM" id="SignalP"/>
    </source>
</evidence>
<evidence type="ECO:0000256" key="1">
    <source>
        <dbReference type="SAM" id="MobiDB-lite"/>
    </source>
</evidence>
<feature type="compositionally biased region" description="Basic and acidic residues" evidence="1">
    <location>
        <begin position="62"/>
        <end position="82"/>
    </location>
</feature>
<reference evidence="3" key="1">
    <citation type="submission" date="2015-07" db="EMBL/GenBank/DDBJ databases">
        <title>MeaNS - Measles Nucleotide Surveillance Program.</title>
        <authorList>
            <person name="Tran T."/>
            <person name="Druce J."/>
        </authorList>
    </citation>
    <scope>NUCLEOTIDE SEQUENCE</scope>
    <source>
        <strain evidence="3">UCB-OBI-ISO-001</strain>
        <tissue evidence="3">Gonad</tissue>
    </source>
</reference>
<feature type="signal peptide" evidence="2">
    <location>
        <begin position="1"/>
        <end position="20"/>
    </location>
</feature>
<gene>
    <name evidence="3" type="ORF">OCBIM_22035801mg</name>
</gene>
<evidence type="ECO:0000313" key="3">
    <source>
        <dbReference type="EMBL" id="KOF74657.1"/>
    </source>
</evidence>
<name>A0A0L8GCA2_OCTBM</name>
<feature type="region of interest" description="Disordered" evidence="1">
    <location>
        <begin position="195"/>
        <end position="261"/>
    </location>
</feature>
<dbReference type="KEGG" id="obi:106877770"/>
<dbReference type="AlphaFoldDB" id="A0A0L8GCA2"/>
<keyword evidence="2" id="KW-0732">Signal</keyword>
<proteinExistence type="predicted"/>
<protein>
    <submittedName>
        <fullName evidence="3">Uncharacterized protein</fullName>
    </submittedName>
</protein>
<feature type="compositionally biased region" description="Basic residues" evidence="1">
    <location>
        <begin position="124"/>
        <end position="133"/>
    </location>
</feature>
<feature type="region of interest" description="Disordered" evidence="1">
    <location>
        <begin position="48"/>
        <end position="180"/>
    </location>
</feature>
<feature type="compositionally biased region" description="Basic residues" evidence="1">
    <location>
        <begin position="245"/>
        <end position="261"/>
    </location>
</feature>
<sequence>MIKVFASVLLIPLLPSYTNAEFRGKADIFTAVLRYLIYLRMAGVSFDEEAHQKKNKKSKKQSSRESSKDSPDGGKGSERRCFSDILPKKKGKKSKKRSNQENSQDSVRPGSRCFPYDEEESSKKKGKKSKKQLASRESSKESYTSIRSGPIYTPAPKSDESRCRPTCSQEPPANSKGCVIPFPRCSAEGILEVNPRTNRESSVESNEGNRQNAYNKSQESVNSIAIRSQESVKSGKSNTSQGEKARKKSLLGRLCGKKKKDKDKLTCEDVELCDV</sequence>
<feature type="compositionally biased region" description="Basic residues" evidence="1">
    <location>
        <begin position="88"/>
        <end position="97"/>
    </location>
</feature>